<dbReference type="RefSeq" id="WP_241541936.1">
    <property type="nucleotide sequence ID" value="NZ_CAWQWN010000001.1"/>
</dbReference>
<dbReference type="Proteomes" id="UP000829116">
    <property type="component" value="Chromosome"/>
</dbReference>
<name>A0A9Q8Q156_9GAMM</name>
<dbReference type="AlphaFoldDB" id="A0A9Q8Q156"/>
<dbReference type="EMBL" id="CP093245">
    <property type="protein sequence ID" value="UNH30097.1"/>
    <property type="molecule type" value="Genomic_DNA"/>
</dbReference>
<organism evidence="1 2">
    <name type="scientific">Moellerella wisconsensis</name>
    <dbReference type="NCBI Taxonomy" id="158849"/>
    <lineage>
        <taxon>Bacteria</taxon>
        <taxon>Pseudomonadati</taxon>
        <taxon>Pseudomonadota</taxon>
        <taxon>Gammaproteobacteria</taxon>
        <taxon>Enterobacterales</taxon>
        <taxon>Morganellaceae</taxon>
        <taxon>Moellerella</taxon>
    </lineage>
</organism>
<accession>A0A9Q8Q156</accession>
<dbReference type="Pfam" id="PF13289">
    <property type="entry name" value="SIR2_2"/>
    <property type="match status" value="1"/>
</dbReference>
<reference evidence="1" key="1">
    <citation type="submission" date="2022-03" db="EMBL/GenBank/DDBJ databases">
        <title>ESBL-producing Moellerella wisconsensis and Escherichia marmotae isolated from wild game meat.</title>
        <authorList>
            <person name="Biggel M."/>
        </authorList>
    </citation>
    <scope>NUCLEOTIDE SEQUENCE</scope>
    <source>
        <strain evidence="1">W51</strain>
    </source>
</reference>
<dbReference type="InterPro" id="IPR011202">
    <property type="entry name" value="UCP014677"/>
</dbReference>
<protein>
    <submittedName>
        <fullName evidence="1">SIR2 family protein</fullName>
    </submittedName>
</protein>
<proteinExistence type="predicted"/>
<evidence type="ECO:0000313" key="2">
    <source>
        <dbReference type="Proteomes" id="UP000829116"/>
    </source>
</evidence>
<evidence type="ECO:0000313" key="1">
    <source>
        <dbReference type="EMBL" id="UNH30097.1"/>
    </source>
</evidence>
<sequence length="545" mass="63236">MPEAIFNFKNYPIVFIGSGISKRYLDNFPKWDGLLEEYWNKVTDNSDNFYNYLNKLKKEHQDDFLNEADLDHKIYTEAASFIEEKFNDLFNDGVIALEGLTAKKVFSEKISPFKYSLCQRFSSLSLKDDIDKEEFESFKKFLKKAKMIITTNYDPFIEFLLKEQSVIPKIYIGNEGFFDDTVGWSELYKIHGDVNNPHSIIITKQDYDLYDSKSILISAKILSNMIKNPIMFMGYSLSDRNVRKLLSDFSSQLPSEDGRVSAERIILIEFKENELEVIKKYTTDQQLKISYTSVETDNYKKIYDDILLVDEGLSPYEVLRYQRAIKNLILNEGEKGNLDTILVTPADLDQLEEAVKQGKNLVVALGDKKYVSTYIDENHYVNDYILEKNEISNKTAIKYLLDVNYTTRAPFSKLIKTCNFNKLELTRREIKKLNSRISKHGKLDDIIKAIDLDKVNSEKVFRSMQEVCNGGFSKPKELMIIVKNIRNIDKSDLIKYVQDSAIPLFNDTSTSEYIRTELRRLFLSFDLLLNGDVQHIAPNIAKPKQ</sequence>
<dbReference type="PIRSF" id="PIRSF014677">
    <property type="entry name" value="UCP014677"/>
    <property type="match status" value="1"/>
</dbReference>
<gene>
    <name evidence="1" type="ORF">MNY72_12195</name>
</gene>